<organism evidence="1 2">
    <name type="scientific">Serratia marcescens</name>
    <dbReference type="NCBI Taxonomy" id="615"/>
    <lineage>
        <taxon>Bacteria</taxon>
        <taxon>Pseudomonadati</taxon>
        <taxon>Pseudomonadota</taxon>
        <taxon>Gammaproteobacteria</taxon>
        <taxon>Enterobacterales</taxon>
        <taxon>Yersiniaceae</taxon>
        <taxon>Serratia</taxon>
    </lineage>
</organism>
<evidence type="ECO:0000313" key="2">
    <source>
        <dbReference type="Proteomes" id="UP000237365"/>
    </source>
</evidence>
<reference evidence="1 2" key="1">
    <citation type="submission" date="2024-07" db="EMBL/GenBank/DDBJ databases">
        <title>Making a pathogen? Evaluating the impact of protist predation on the evolution of virulence in Serratia marcescens.</title>
        <authorList>
            <person name="Hopkins H."/>
            <person name="Lopezguerra C."/>
            <person name="Lau M.-J."/>
        </authorList>
    </citation>
    <scope>NUCLEOTIDE SEQUENCE [LARGE SCALE GENOMIC DNA]</scope>
    <source>
        <strain evidence="1 2">KZ19</strain>
    </source>
</reference>
<gene>
    <name evidence="1" type="ORF">C3R40_018475</name>
</gene>
<reference evidence="1 2" key="2">
    <citation type="submission" date="2024-07" db="EMBL/GenBank/DDBJ databases">
        <authorList>
            <person name="Raymann K."/>
        </authorList>
    </citation>
    <scope>NUCLEOTIDE SEQUENCE [LARGE SCALE GENOMIC DNA]</scope>
    <source>
        <strain evidence="1 2">KZ19</strain>
    </source>
</reference>
<dbReference type="EMBL" id="PQGI02000002">
    <property type="protein sequence ID" value="MEX3188602.1"/>
    <property type="molecule type" value="Genomic_DNA"/>
</dbReference>
<sequence>MKWVLKVLSGGAMLLGAAAYIVPVNAMRLEYNTRMPCINTALPVPPTLKSPLKNECQYRVSGVEIVRDNDRFLRKYQETHKTPPEFERSVPYDTVWSAEALTRQMAARQKLRMTGGQWRDREYNDGSQIHPLMALTFVFVSYALRDPLDNDVVSQ</sequence>
<dbReference type="Proteomes" id="UP000237365">
    <property type="component" value="Unassembled WGS sequence"/>
</dbReference>
<comment type="caution">
    <text evidence="1">The sequence shown here is derived from an EMBL/GenBank/DDBJ whole genome shotgun (WGS) entry which is preliminary data.</text>
</comment>
<dbReference type="RefSeq" id="WP_146049833.1">
    <property type="nucleotide sequence ID" value="NZ_PQGI02000002.1"/>
</dbReference>
<evidence type="ECO:0000313" key="1">
    <source>
        <dbReference type="EMBL" id="MEX3188602.1"/>
    </source>
</evidence>
<accession>A0AB35Z7Z8</accession>
<protein>
    <submittedName>
        <fullName evidence="1">Uncharacterized protein</fullName>
    </submittedName>
</protein>
<dbReference type="AlphaFoldDB" id="A0AB35Z7Z8"/>
<name>A0AB35Z7Z8_SERMA</name>
<proteinExistence type="predicted"/>